<keyword evidence="3" id="KW-0010">Activator</keyword>
<dbReference type="InterPro" id="IPR018060">
    <property type="entry name" value="HTH_AraC"/>
</dbReference>
<dbReference type="EMBL" id="BSNG01000001">
    <property type="protein sequence ID" value="GLQ08113.1"/>
    <property type="molecule type" value="Genomic_DNA"/>
</dbReference>
<keyword evidence="4" id="KW-0804">Transcription</keyword>
<evidence type="ECO:0000256" key="4">
    <source>
        <dbReference type="ARBA" id="ARBA00023163"/>
    </source>
</evidence>
<dbReference type="Gene3D" id="1.10.10.60">
    <property type="entry name" value="Homeodomain-like"/>
    <property type="match status" value="2"/>
</dbReference>
<dbReference type="InterPro" id="IPR020449">
    <property type="entry name" value="Tscrpt_reg_AraC-type_HTH"/>
</dbReference>
<proteinExistence type="predicted"/>
<sequence>MDALSEVLQDFRLSGVNYGRCELRHPWGIAFPEQPLLRFHFVSQGPCWLYTEQQGWLELNDGDLVLLPKGIAHRLASAPDVPCNALRSCQVTRFGGNVCEVMQEGPGPTSTLFSGSMVLGARALHPLLDLMPPVIRSCDVATKDPVVTPLLEAMTAEAGQHRMGGATILSRMADLLTARLIRCWFDCTSSPTTGWLAAIRDVHVGRALAAMHRDPGHGWTVESLAATAGQSRSVFAERFSTLLGEGAAHYLTRWRMQLAQEWLGQGELTIAEAASRLGYESEASFARAFKRTTGQSPGAARRTPSGQTGMEFGL</sequence>
<reference evidence="7" key="2">
    <citation type="submission" date="2023-01" db="EMBL/GenBank/DDBJ databases">
        <title>Draft genome sequence of Devosia yakushimensis strain NBRC 103855.</title>
        <authorList>
            <person name="Sun Q."/>
            <person name="Mori K."/>
        </authorList>
    </citation>
    <scope>NUCLEOTIDE SEQUENCE</scope>
    <source>
        <strain evidence="7">NBRC 103855</strain>
    </source>
</reference>
<dbReference type="PROSITE" id="PS01124">
    <property type="entry name" value="HTH_ARAC_FAMILY_2"/>
    <property type="match status" value="1"/>
</dbReference>
<dbReference type="InterPro" id="IPR050204">
    <property type="entry name" value="AraC_XylS_family_regulators"/>
</dbReference>
<evidence type="ECO:0000313" key="7">
    <source>
        <dbReference type="EMBL" id="GLQ08113.1"/>
    </source>
</evidence>
<dbReference type="Proteomes" id="UP001161406">
    <property type="component" value="Unassembled WGS sequence"/>
</dbReference>
<dbReference type="SUPFAM" id="SSF46689">
    <property type="entry name" value="Homeodomain-like"/>
    <property type="match status" value="2"/>
</dbReference>
<dbReference type="PRINTS" id="PR00032">
    <property type="entry name" value="HTHARAC"/>
</dbReference>
<evidence type="ECO:0000313" key="8">
    <source>
        <dbReference type="Proteomes" id="UP001161406"/>
    </source>
</evidence>
<dbReference type="SMART" id="SM00342">
    <property type="entry name" value="HTH_ARAC"/>
    <property type="match status" value="1"/>
</dbReference>
<dbReference type="PANTHER" id="PTHR46796:SF7">
    <property type="entry name" value="ARAC FAMILY TRANSCRIPTIONAL REGULATOR"/>
    <property type="match status" value="1"/>
</dbReference>
<dbReference type="PROSITE" id="PS00041">
    <property type="entry name" value="HTH_ARAC_FAMILY_1"/>
    <property type="match status" value="1"/>
</dbReference>
<dbReference type="InterPro" id="IPR032783">
    <property type="entry name" value="AraC_lig"/>
</dbReference>
<feature type="region of interest" description="Disordered" evidence="5">
    <location>
        <begin position="291"/>
        <end position="314"/>
    </location>
</feature>
<gene>
    <name evidence="7" type="ORF">GCM10007913_00450</name>
</gene>
<dbReference type="InterPro" id="IPR018062">
    <property type="entry name" value="HTH_AraC-typ_CS"/>
</dbReference>
<dbReference type="InterPro" id="IPR009057">
    <property type="entry name" value="Homeodomain-like_sf"/>
</dbReference>
<keyword evidence="8" id="KW-1185">Reference proteome</keyword>
<keyword evidence="2" id="KW-0238">DNA-binding</keyword>
<keyword evidence="1" id="KW-0805">Transcription regulation</keyword>
<accession>A0ABQ5U8X1</accession>
<evidence type="ECO:0000256" key="5">
    <source>
        <dbReference type="SAM" id="MobiDB-lite"/>
    </source>
</evidence>
<reference evidence="7" key="1">
    <citation type="journal article" date="2014" name="Int. J. Syst. Evol. Microbiol.">
        <title>Complete genome of a new Firmicutes species belonging to the dominant human colonic microbiota ('Ruminococcus bicirculans') reveals two chromosomes and a selective capacity to utilize plant glucans.</title>
        <authorList>
            <consortium name="NISC Comparative Sequencing Program"/>
            <person name="Wegmann U."/>
            <person name="Louis P."/>
            <person name="Goesmann A."/>
            <person name="Henrissat B."/>
            <person name="Duncan S.H."/>
            <person name="Flint H.J."/>
        </authorList>
    </citation>
    <scope>NUCLEOTIDE SEQUENCE</scope>
    <source>
        <strain evidence="7">NBRC 103855</strain>
    </source>
</reference>
<evidence type="ECO:0000256" key="2">
    <source>
        <dbReference type="ARBA" id="ARBA00023125"/>
    </source>
</evidence>
<protein>
    <submittedName>
        <fullName evidence="7">AraC family transcriptional regulator</fullName>
    </submittedName>
</protein>
<dbReference type="Pfam" id="PF12833">
    <property type="entry name" value="HTH_18"/>
    <property type="match status" value="1"/>
</dbReference>
<dbReference type="InterPro" id="IPR037923">
    <property type="entry name" value="HTH-like"/>
</dbReference>
<organism evidence="7 8">
    <name type="scientific">Devosia yakushimensis</name>
    <dbReference type="NCBI Taxonomy" id="470028"/>
    <lineage>
        <taxon>Bacteria</taxon>
        <taxon>Pseudomonadati</taxon>
        <taxon>Pseudomonadota</taxon>
        <taxon>Alphaproteobacteria</taxon>
        <taxon>Hyphomicrobiales</taxon>
        <taxon>Devosiaceae</taxon>
        <taxon>Devosia</taxon>
    </lineage>
</organism>
<dbReference type="SUPFAM" id="SSF51215">
    <property type="entry name" value="Regulatory protein AraC"/>
    <property type="match status" value="1"/>
</dbReference>
<name>A0ABQ5U8X1_9HYPH</name>
<feature type="domain" description="HTH araC/xylS-type" evidence="6">
    <location>
        <begin position="205"/>
        <end position="303"/>
    </location>
</feature>
<comment type="caution">
    <text evidence="7">The sequence shown here is derived from an EMBL/GenBank/DDBJ whole genome shotgun (WGS) entry which is preliminary data.</text>
</comment>
<dbReference type="Pfam" id="PF12852">
    <property type="entry name" value="Cupin_6"/>
    <property type="match status" value="1"/>
</dbReference>
<dbReference type="PANTHER" id="PTHR46796">
    <property type="entry name" value="HTH-TYPE TRANSCRIPTIONAL ACTIVATOR RHAS-RELATED"/>
    <property type="match status" value="1"/>
</dbReference>
<evidence type="ECO:0000256" key="1">
    <source>
        <dbReference type="ARBA" id="ARBA00023015"/>
    </source>
</evidence>
<evidence type="ECO:0000259" key="6">
    <source>
        <dbReference type="PROSITE" id="PS01124"/>
    </source>
</evidence>
<evidence type="ECO:0000256" key="3">
    <source>
        <dbReference type="ARBA" id="ARBA00023159"/>
    </source>
</evidence>